<reference evidence="1 2" key="1">
    <citation type="submission" date="2013-02" db="EMBL/GenBank/DDBJ databases">
        <authorList>
            <person name="Harkins D.M."/>
            <person name="Durkin A.S."/>
            <person name="Brinkac L.M."/>
            <person name="Haft D.H."/>
            <person name="Selengut J.D."/>
            <person name="Sanka R."/>
            <person name="DePew J."/>
            <person name="Purushe J."/>
            <person name="Tulsiani S.M."/>
            <person name="Graham G.C."/>
            <person name="Burns M.-A."/>
            <person name="Dohnt M.F."/>
            <person name="Smythe L.D."/>
            <person name="McKay D.B."/>
            <person name="Craig S.B."/>
            <person name="Vinetz J.M."/>
            <person name="Sutton G.G."/>
            <person name="Nierman W.C."/>
            <person name="Fouts D.E."/>
        </authorList>
    </citation>
    <scope>NUCLEOTIDE SEQUENCE [LARGE SCALE GENOMIC DNA]</scope>
    <source>
        <strain evidence="1 2">LT2050</strain>
    </source>
</reference>
<gene>
    <name evidence="1" type="ORF">LEP1GSC150_4944</name>
</gene>
<proteinExistence type="predicted"/>
<dbReference type="EMBL" id="AFMD02000449">
    <property type="protein sequence ID" value="EMG20076.1"/>
    <property type="molecule type" value="Genomic_DNA"/>
</dbReference>
<dbReference type="Proteomes" id="UP000011778">
    <property type="component" value="Unassembled WGS sequence"/>
</dbReference>
<dbReference type="AlphaFoldDB" id="M3HQ41"/>
<name>M3HQ41_LEPIT</name>
<protein>
    <submittedName>
        <fullName evidence="1">Uncharacterized protein</fullName>
    </submittedName>
</protein>
<evidence type="ECO:0000313" key="1">
    <source>
        <dbReference type="EMBL" id="EMG20076.1"/>
    </source>
</evidence>
<accession>M3HQ41</accession>
<evidence type="ECO:0000313" key="2">
    <source>
        <dbReference type="Proteomes" id="UP000011778"/>
    </source>
</evidence>
<sequence length="42" mass="5185">MFHFKTILFVLTGFIFSFRLVKRLLLKIRGSFLLLKRMKNYF</sequence>
<comment type="caution">
    <text evidence="1">The sequence shown here is derived from an EMBL/GenBank/DDBJ whole genome shotgun (WGS) entry which is preliminary data.</text>
</comment>
<organism evidence="1 2">
    <name type="scientific">Leptospira interrogans serovar Copenhageni str. LT2050</name>
    <dbReference type="NCBI Taxonomy" id="1001598"/>
    <lineage>
        <taxon>Bacteria</taxon>
        <taxon>Pseudomonadati</taxon>
        <taxon>Spirochaetota</taxon>
        <taxon>Spirochaetia</taxon>
        <taxon>Leptospirales</taxon>
        <taxon>Leptospiraceae</taxon>
        <taxon>Leptospira</taxon>
    </lineage>
</organism>